<dbReference type="InterPro" id="IPR008279">
    <property type="entry name" value="PEP-util_enz_mobile_dom"/>
</dbReference>
<evidence type="ECO:0000256" key="7">
    <source>
        <dbReference type="ARBA" id="ARBA00022679"/>
    </source>
</evidence>
<evidence type="ECO:0000256" key="4">
    <source>
        <dbReference type="ARBA" id="ARBA00007837"/>
    </source>
</evidence>
<evidence type="ECO:0000256" key="15">
    <source>
        <dbReference type="PIRNR" id="PIRNR000854"/>
    </source>
</evidence>
<dbReference type="InterPro" id="IPR015813">
    <property type="entry name" value="Pyrv/PenolPyrv_kinase-like_dom"/>
</dbReference>
<reference evidence="20" key="1">
    <citation type="journal article" date="2019" name="Int. J. Syst. Evol. Microbiol.">
        <title>The Global Catalogue of Microorganisms (GCM) 10K type strain sequencing project: providing services to taxonomists for standard genome sequencing and annotation.</title>
        <authorList>
            <consortium name="The Broad Institute Genomics Platform"/>
            <consortium name="The Broad Institute Genome Sequencing Center for Infectious Disease"/>
            <person name="Wu L."/>
            <person name="Ma J."/>
        </authorList>
    </citation>
    <scope>NUCLEOTIDE SEQUENCE [LARGE SCALE GENOMIC DNA]</scope>
    <source>
        <strain evidence="20">CGMCC 1.6784</strain>
    </source>
</reference>
<evidence type="ECO:0000256" key="2">
    <source>
        <dbReference type="ARBA" id="ARBA00002988"/>
    </source>
</evidence>
<evidence type="ECO:0000256" key="5">
    <source>
        <dbReference type="ARBA" id="ARBA00011996"/>
    </source>
</evidence>
<evidence type="ECO:0000259" key="18">
    <source>
        <dbReference type="Pfam" id="PF02896"/>
    </source>
</evidence>
<evidence type="ECO:0000256" key="8">
    <source>
        <dbReference type="ARBA" id="ARBA00022723"/>
    </source>
</evidence>
<evidence type="ECO:0000259" key="17">
    <source>
        <dbReference type="Pfam" id="PF01326"/>
    </source>
</evidence>
<dbReference type="InterPro" id="IPR002192">
    <property type="entry name" value="PPDK_AMP/ATP-bd"/>
</dbReference>
<organism evidence="19 20">
    <name type="scientific">Novosphingobium indicum</name>
    <dbReference type="NCBI Taxonomy" id="462949"/>
    <lineage>
        <taxon>Bacteria</taxon>
        <taxon>Pseudomonadati</taxon>
        <taxon>Pseudomonadota</taxon>
        <taxon>Alphaproteobacteria</taxon>
        <taxon>Sphingomonadales</taxon>
        <taxon>Sphingomonadaceae</taxon>
        <taxon>Novosphingobium</taxon>
    </lineage>
</organism>
<dbReference type="PIRSF" id="PIRSF000854">
    <property type="entry name" value="PEP_synthase"/>
    <property type="match status" value="1"/>
</dbReference>
<evidence type="ECO:0000256" key="11">
    <source>
        <dbReference type="ARBA" id="ARBA00022840"/>
    </source>
</evidence>
<feature type="domain" description="PEP-utilising enzyme mobile" evidence="16">
    <location>
        <begin position="387"/>
        <end position="457"/>
    </location>
</feature>
<dbReference type="Proteomes" id="UP000605099">
    <property type="component" value="Unassembled WGS sequence"/>
</dbReference>
<dbReference type="InterPro" id="IPR013815">
    <property type="entry name" value="ATP_grasp_subdomain_1"/>
</dbReference>
<dbReference type="Gene3D" id="3.30.1490.20">
    <property type="entry name" value="ATP-grasp fold, A domain"/>
    <property type="match status" value="1"/>
</dbReference>
<evidence type="ECO:0000259" key="16">
    <source>
        <dbReference type="Pfam" id="PF00391"/>
    </source>
</evidence>
<comment type="caution">
    <text evidence="19">The sequence shown here is derived from an EMBL/GenBank/DDBJ whole genome shotgun (WGS) entry which is preliminary data.</text>
</comment>
<dbReference type="Pfam" id="PF02896">
    <property type="entry name" value="PEP-utilizers_C"/>
    <property type="match status" value="1"/>
</dbReference>
<dbReference type="SUPFAM" id="SSF52009">
    <property type="entry name" value="Phosphohistidine domain"/>
    <property type="match status" value="1"/>
</dbReference>
<dbReference type="NCBIfam" id="TIGR01418">
    <property type="entry name" value="PEP_synth"/>
    <property type="match status" value="1"/>
</dbReference>
<keyword evidence="8 15" id="KW-0479">Metal-binding</keyword>
<evidence type="ECO:0000313" key="19">
    <source>
        <dbReference type="EMBL" id="GGN46185.1"/>
    </source>
</evidence>
<proteinExistence type="inferred from homology"/>
<evidence type="ECO:0000256" key="6">
    <source>
        <dbReference type="ARBA" id="ARBA00021623"/>
    </source>
</evidence>
<feature type="domain" description="PEP-utilising enzyme C-terminal" evidence="18">
    <location>
        <begin position="480"/>
        <end position="790"/>
    </location>
</feature>
<comment type="function">
    <text evidence="2 15">Catalyzes the phosphorylation of pyruvate to phosphoenolpyruvate.</text>
</comment>
<keyword evidence="12 15" id="KW-0460">Magnesium</keyword>
<comment type="cofactor">
    <cofactor evidence="1 15">
        <name>Mg(2+)</name>
        <dbReference type="ChEBI" id="CHEBI:18420"/>
    </cofactor>
</comment>
<evidence type="ECO:0000256" key="13">
    <source>
        <dbReference type="ARBA" id="ARBA00033470"/>
    </source>
</evidence>
<dbReference type="Pfam" id="PF00391">
    <property type="entry name" value="PEP-utilizers"/>
    <property type="match status" value="1"/>
</dbReference>
<keyword evidence="9 15" id="KW-0547">Nucleotide-binding</keyword>
<dbReference type="NCBIfam" id="NF005057">
    <property type="entry name" value="PRK06464.1"/>
    <property type="match status" value="1"/>
</dbReference>
<dbReference type="InterPro" id="IPR040442">
    <property type="entry name" value="Pyrv_kinase-like_dom_sf"/>
</dbReference>
<accession>A0ABQ2JIY1</accession>
<evidence type="ECO:0000256" key="10">
    <source>
        <dbReference type="ARBA" id="ARBA00022777"/>
    </source>
</evidence>
<dbReference type="SUPFAM" id="SSF51621">
    <property type="entry name" value="Phosphoenolpyruvate/pyruvate domain"/>
    <property type="match status" value="1"/>
</dbReference>
<dbReference type="PROSITE" id="PS00370">
    <property type="entry name" value="PEP_ENZYMES_PHOS_SITE"/>
    <property type="match status" value="1"/>
</dbReference>
<dbReference type="Pfam" id="PF01326">
    <property type="entry name" value="PPDK_N"/>
    <property type="match status" value="1"/>
</dbReference>
<dbReference type="InterPro" id="IPR000121">
    <property type="entry name" value="PEP_util_C"/>
</dbReference>
<gene>
    <name evidence="19" type="primary">ppsA</name>
    <name evidence="19" type="ORF">GCM10011349_13020</name>
</gene>
<dbReference type="PROSITE" id="PS00742">
    <property type="entry name" value="PEP_ENZYMES_2"/>
    <property type="match status" value="1"/>
</dbReference>
<comment type="similarity">
    <text evidence="4 15">Belongs to the PEP-utilizing enzyme family.</text>
</comment>
<dbReference type="Gene3D" id="3.20.20.60">
    <property type="entry name" value="Phosphoenolpyruvate-binding domains"/>
    <property type="match status" value="1"/>
</dbReference>
<dbReference type="SUPFAM" id="SSF56059">
    <property type="entry name" value="Glutathione synthetase ATP-binding domain-like"/>
    <property type="match status" value="1"/>
</dbReference>
<evidence type="ECO:0000256" key="12">
    <source>
        <dbReference type="ARBA" id="ARBA00022842"/>
    </source>
</evidence>
<dbReference type="PANTHER" id="PTHR43030:SF1">
    <property type="entry name" value="PHOSPHOENOLPYRUVATE SYNTHASE"/>
    <property type="match status" value="1"/>
</dbReference>
<comment type="catalytic activity">
    <reaction evidence="14 15">
        <text>pyruvate + ATP + H2O = phosphoenolpyruvate + AMP + phosphate + 2 H(+)</text>
        <dbReference type="Rhea" id="RHEA:11364"/>
        <dbReference type="ChEBI" id="CHEBI:15361"/>
        <dbReference type="ChEBI" id="CHEBI:15377"/>
        <dbReference type="ChEBI" id="CHEBI:15378"/>
        <dbReference type="ChEBI" id="CHEBI:30616"/>
        <dbReference type="ChEBI" id="CHEBI:43474"/>
        <dbReference type="ChEBI" id="CHEBI:58702"/>
        <dbReference type="ChEBI" id="CHEBI:456215"/>
        <dbReference type="EC" id="2.7.9.2"/>
    </reaction>
</comment>
<dbReference type="Gene3D" id="3.50.30.10">
    <property type="entry name" value="Phosphohistidine domain"/>
    <property type="match status" value="1"/>
</dbReference>
<name>A0ABQ2JIY1_9SPHN</name>
<keyword evidence="7 15" id="KW-0808">Transferase</keyword>
<dbReference type="Gene3D" id="3.30.470.20">
    <property type="entry name" value="ATP-grasp fold, B domain"/>
    <property type="match status" value="1"/>
</dbReference>
<dbReference type="InterPro" id="IPR023151">
    <property type="entry name" value="PEP_util_CS"/>
</dbReference>
<keyword evidence="20" id="KW-1185">Reference proteome</keyword>
<evidence type="ECO:0000256" key="9">
    <source>
        <dbReference type="ARBA" id="ARBA00022741"/>
    </source>
</evidence>
<feature type="domain" description="Pyruvate phosphate dikinase AMP/ATP-binding" evidence="17">
    <location>
        <begin position="20"/>
        <end position="346"/>
    </location>
</feature>
<dbReference type="EC" id="2.7.9.2" evidence="5 15"/>
<dbReference type="RefSeq" id="WP_188818862.1">
    <property type="nucleotide sequence ID" value="NZ_BMLK01000005.1"/>
</dbReference>
<comment type="pathway">
    <text evidence="3 15">Carbohydrate biosynthesis; gluconeogenesis.</text>
</comment>
<protein>
    <recommendedName>
        <fullName evidence="6 15">Phosphoenolpyruvate synthase</fullName>
        <shortName evidence="15">PEP synthase</shortName>
        <ecNumber evidence="5 15">2.7.9.2</ecNumber>
    </recommendedName>
    <alternativeName>
        <fullName evidence="13 15">Pyruvate, water dikinase</fullName>
    </alternativeName>
</protein>
<dbReference type="InterPro" id="IPR006319">
    <property type="entry name" value="PEP_synth"/>
</dbReference>
<dbReference type="EMBL" id="BMLK01000005">
    <property type="protein sequence ID" value="GGN46185.1"/>
    <property type="molecule type" value="Genomic_DNA"/>
</dbReference>
<dbReference type="InterPro" id="IPR036637">
    <property type="entry name" value="Phosphohistidine_dom_sf"/>
</dbReference>
<keyword evidence="11 15" id="KW-0067">ATP-binding</keyword>
<evidence type="ECO:0000256" key="14">
    <source>
        <dbReference type="ARBA" id="ARBA00047700"/>
    </source>
</evidence>
<evidence type="ECO:0000313" key="20">
    <source>
        <dbReference type="Proteomes" id="UP000605099"/>
    </source>
</evidence>
<dbReference type="InterPro" id="IPR018274">
    <property type="entry name" value="PEP_util_AS"/>
</dbReference>
<keyword evidence="10 15" id="KW-0418">Kinase</keyword>
<dbReference type="PANTHER" id="PTHR43030">
    <property type="entry name" value="PHOSPHOENOLPYRUVATE SYNTHASE"/>
    <property type="match status" value="1"/>
</dbReference>
<evidence type="ECO:0000256" key="3">
    <source>
        <dbReference type="ARBA" id="ARBA00004742"/>
    </source>
</evidence>
<sequence length="812" mass="88404">MNAEPVYILGFDDPAAGDVATVGGKNASLSNMVRTMRSAGLAVPDGFATTAHAFRDYIDANGIESSLRAQIAAFQSGRSPLHETGETIRRLFLEGEFPTAMAEAIRAAYQGLSRAAGVHELGVAVRSSATAEDLPDASFAGQQETFLNVRGERELLDACRRCFASLFTDRAISYREAKNFDHLKVALSIGVQRMVRSDLAGSGVMFSIDTETGFPRTVVVSAAWGLGETVVQGSVNPDKYLVFKPLLDELRVRPIIERTLGEKERKLVYARGGSARTVLRDTTRRERESFVLDDEEVLQLARWAMLIEDHYGRPMDMEWAKDGETDELFIVQARPETVQSSRQTARLRTYRLKEKGKTLLTGSAIGEAIATGAVCIIRSPADIDRFRDGAILVTEMTDPDWVPVMKRAAGIVTDHGGTTSHAAIVSRELGVPAIVGTGNGTDVLSEGQAITLSCAEGDRGHVYEGALAFDAEDIDLAAIPDTRTAIMVNLASPAAALRWWRLPAKGVGLARMEFIVSNAIKAHPMALLHPERVTDASELRQIRALTSGFANPAEFFIETLALGIAKIAAVYHPYPVIVRLSDFKTNEYAHLLGGAAFEPNEENPMLGFRGASRYYDERYREGFALECRALKRVREDIGFRNVIVMVPFCRTPAEADRVLEVMAENGLARGGADLEVYMMCEIPSNVILAEQFATRFDGFSIGSNDLTQLTLGVDRDSGDLAPLFDERSEAVTRLIDEAIVKAHDAGIKVGICGQAPSNYPEFAAFLVQEGIDSISLNPDSFVATIRHVAEVERALASGSRTDTATRSTETAQ</sequence>
<evidence type="ECO:0000256" key="1">
    <source>
        <dbReference type="ARBA" id="ARBA00001946"/>
    </source>
</evidence>